<name>A0A6P2CCK9_9NOCA</name>
<accession>A0A6P2CCK9</accession>
<dbReference type="RefSeq" id="WP_010839745.1">
    <property type="nucleotide sequence ID" value="NZ_QRCM01000001.1"/>
</dbReference>
<protein>
    <recommendedName>
        <fullName evidence="4">ImmA/IrrE family metallo-endopeptidase</fullName>
    </recommendedName>
</protein>
<evidence type="ECO:0000313" key="3">
    <source>
        <dbReference type="Proteomes" id="UP000471120"/>
    </source>
</evidence>
<evidence type="ECO:0000313" key="1">
    <source>
        <dbReference type="EMBL" id="TXG90273.1"/>
    </source>
</evidence>
<organism evidence="1 3">
    <name type="scientific">Rhodococcus rhodnii</name>
    <dbReference type="NCBI Taxonomy" id="38312"/>
    <lineage>
        <taxon>Bacteria</taxon>
        <taxon>Bacillati</taxon>
        <taxon>Actinomycetota</taxon>
        <taxon>Actinomycetes</taxon>
        <taxon>Mycobacteriales</taxon>
        <taxon>Nocardiaceae</taxon>
        <taxon>Rhodococcus</taxon>
    </lineage>
</organism>
<evidence type="ECO:0008006" key="4">
    <source>
        <dbReference type="Google" id="ProtNLM"/>
    </source>
</evidence>
<reference evidence="1 3" key="1">
    <citation type="submission" date="2018-07" db="EMBL/GenBank/DDBJ databases">
        <title>Genome sequence of Rhodococcus rhodnii ATCC 35071 from Rhodnius prolixus.</title>
        <authorList>
            <person name="Patel V."/>
            <person name="Vogel K.J."/>
        </authorList>
    </citation>
    <scope>NUCLEOTIDE SEQUENCE [LARGE SCALE GENOMIC DNA]</scope>
    <source>
        <strain evidence="1 3">ATCC 35071</strain>
    </source>
</reference>
<proteinExistence type="predicted"/>
<comment type="caution">
    <text evidence="1">The sequence shown here is derived from an EMBL/GenBank/DDBJ whole genome shotgun (WGS) entry which is preliminary data.</text>
</comment>
<evidence type="ECO:0000313" key="2">
    <source>
        <dbReference type="EMBL" id="TXG90649.1"/>
    </source>
</evidence>
<dbReference type="EMBL" id="QRCM01000001">
    <property type="protein sequence ID" value="TXG90649.1"/>
    <property type="molecule type" value="Genomic_DNA"/>
</dbReference>
<sequence>MSRYHPWRILRDHYPDMHVMCSRELDGEQVGEWNDEGLELCSTLDQAERRCTITHEIVHLERGPVPPDPWFAAKEERVVDCITARRLISLESLIDALVWHRQPLTHAAADDLWVDMPTLQNRLDRLTAGERRYIEEELARRLG</sequence>
<dbReference type="Proteomes" id="UP000471120">
    <property type="component" value="Unassembled WGS sequence"/>
</dbReference>
<dbReference type="AlphaFoldDB" id="A0A6P2CCK9"/>
<gene>
    <name evidence="1" type="ORF">DW322_08625</name>
    <name evidence="2" type="ORF">DW322_11050</name>
</gene>
<dbReference type="EMBL" id="QRCM01000001">
    <property type="protein sequence ID" value="TXG90273.1"/>
    <property type="molecule type" value="Genomic_DNA"/>
</dbReference>